<name>A0A3M7PYF5_BRAPC</name>
<dbReference type="OrthoDB" id="10201643at2759"/>
<sequence length="472" mass="54696">MSLTNPNSNRRWIFKNSVKLNLKKLDKPVTHKIIFDSLDIALNQVENDAITSIYNFSSNKIWIIEFRSIEDSYYVEEISGREIDINGAIFRLEDANKIPDLRRYCTFRFHFLPTDFDNNLLKNFFNAPTLDDVFNPVDESRKLFSSDIKPDLELERFGPTTRTHTEETRTLLTDPNPKQQHGINFEIQTRNTESAKQVKILVESERKDSYNGESNPTYERTPVLSDYVKNQSILKDPEISRPVWSSDPRGDRLDNRFEPFGLVPTLFHAPMPYHSNVPGGAYGPAPDSWLNSKPAQFTKRTDLDTWWKRFELYVTSAKVPSVKLRNCLLTFLDDECLSVFDNCTPQVPLALYDLSKQMQMLFGTIKPISIDAKEDFYSRRQRHDEDAKSYFEDLWRLAKIAFRSETSVFNVDAIVRDRFLNGLNNPYLMMQLSTKETLLMTSFEALKTSLGLVSRLDTWKSKCSDKPATQPP</sequence>
<evidence type="ECO:0000313" key="2">
    <source>
        <dbReference type="EMBL" id="RNA04167.1"/>
    </source>
</evidence>
<dbReference type="Proteomes" id="UP000276133">
    <property type="component" value="Unassembled WGS sequence"/>
</dbReference>
<keyword evidence="3" id="KW-1185">Reference proteome</keyword>
<gene>
    <name evidence="2" type="ORF">BpHYR1_033939</name>
</gene>
<proteinExistence type="predicted"/>
<evidence type="ECO:0000313" key="3">
    <source>
        <dbReference type="Proteomes" id="UP000276133"/>
    </source>
</evidence>
<feature type="region of interest" description="Disordered" evidence="1">
    <location>
        <begin position="161"/>
        <end position="180"/>
    </location>
</feature>
<dbReference type="AlphaFoldDB" id="A0A3M7PYF5"/>
<protein>
    <submittedName>
        <fullName evidence="2">Uncharacterized protein</fullName>
    </submittedName>
</protein>
<comment type="caution">
    <text evidence="2">The sequence shown here is derived from an EMBL/GenBank/DDBJ whole genome shotgun (WGS) entry which is preliminary data.</text>
</comment>
<accession>A0A3M7PYF5</accession>
<reference evidence="2 3" key="1">
    <citation type="journal article" date="2018" name="Sci. Rep.">
        <title>Genomic signatures of local adaptation to the degree of environmental predictability in rotifers.</title>
        <authorList>
            <person name="Franch-Gras L."/>
            <person name="Hahn C."/>
            <person name="Garcia-Roger E.M."/>
            <person name="Carmona M.J."/>
            <person name="Serra M."/>
            <person name="Gomez A."/>
        </authorList>
    </citation>
    <scope>NUCLEOTIDE SEQUENCE [LARGE SCALE GENOMIC DNA]</scope>
    <source>
        <strain evidence="2">HYR1</strain>
    </source>
</reference>
<evidence type="ECO:0000256" key="1">
    <source>
        <dbReference type="SAM" id="MobiDB-lite"/>
    </source>
</evidence>
<dbReference type="EMBL" id="REGN01008208">
    <property type="protein sequence ID" value="RNA04167.1"/>
    <property type="molecule type" value="Genomic_DNA"/>
</dbReference>
<organism evidence="2 3">
    <name type="scientific">Brachionus plicatilis</name>
    <name type="common">Marine rotifer</name>
    <name type="synonym">Brachionus muelleri</name>
    <dbReference type="NCBI Taxonomy" id="10195"/>
    <lineage>
        <taxon>Eukaryota</taxon>
        <taxon>Metazoa</taxon>
        <taxon>Spiralia</taxon>
        <taxon>Gnathifera</taxon>
        <taxon>Rotifera</taxon>
        <taxon>Eurotatoria</taxon>
        <taxon>Monogononta</taxon>
        <taxon>Pseudotrocha</taxon>
        <taxon>Ploima</taxon>
        <taxon>Brachionidae</taxon>
        <taxon>Brachionus</taxon>
    </lineage>
</organism>